<keyword evidence="2" id="KW-0479">Metal-binding</keyword>
<dbReference type="Pfam" id="PF16827">
    <property type="entry name" value="zf-HC3"/>
    <property type="match status" value="1"/>
</dbReference>
<dbReference type="OrthoDB" id="3556580at2"/>
<dbReference type="GO" id="GO:0008270">
    <property type="term" value="F:zinc ion binding"/>
    <property type="evidence" value="ECO:0007669"/>
    <property type="project" value="UniProtKB-KW"/>
</dbReference>
<dbReference type="Proteomes" id="UP000199529">
    <property type="component" value="Unassembled WGS sequence"/>
</dbReference>
<feature type="region of interest" description="Disordered" evidence="1">
    <location>
        <begin position="1"/>
        <end position="25"/>
    </location>
</feature>
<name>A0A1H3FR02_9PSEU</name>
<organism evidence="2 3">
    <name type="scientific">Saccharopolyspora shandongensis</name>
    <dbReference type="NCBI Taxonomy" id="418495"/>
    <lineage>
        <taxon>Bacteria</taxon>
        <taxon>Bacillati</taxon>
        <taxon>Actinomycetota</taxon>
        <taxon>Actinomycetes</taxon>
        <taxon>Pseudonocardiales</taxon>
        <taxon>Pseudonocardiaceae</taxon>
        <taxon>Saccharopolyspora</taxon>
    </lineage>
</organism>
<keyword evidence="3" id="KW-1185">Reference proteome</keyword>
<proteinExistence type="predicted"/>
<sequence length="82" mass="8820">MYSFHWVPADGQRHASLDSRPGGGYPTGMPVSTLCERNLPADNSDLGWLWSTCGDCNAEAHRIAGTRPDANGFQSTSPGRGR</sequence>
<evidence type="ECO:0000313" key="3">
    <source>
        <dbReference type="Proteomes" id="UP000199529"/>
    </source>
</evidence>
<gene>
    <name evidence="2" type="ORF">SAMN05216215_1017100</name>
</gene>
<dbReference type="Gene3D" id="2.30.30.990">
    <property type="entry name" value="Malonyl-[acyl-carrier protein] O-methyltransferase, zinc-finger motif"/>
    <property type="match status" value="1"/>
</dbReference>
<protein>
    <submittedName>
        <fullName evidence="2">Zinc-finger</fullName>
    </submittedName>
</protein>
<dbReference type="InterPro" id="IPR031795">
    <property type="entry name" value="Zf-HC3"/>
</dbReference>
<dbReference type="STRING" id="418495.SAMN05216215_1017100"/>
<evidence type="ECO:0000313" key="2">
    <source>
        <dbReference type="EMBL" id="SDX92559.1"/>
    </source>
</evidence>
<dbReference type="RefSeq" id="WP_143060999.1">
    <property type="nucleotide sequence ID" value="NZ_FNOK01000017.1"/>
</dbReference>
<keyword evidence="2" id="KW-0863">Zinc-finger</keyword>
<keyword evidence="2" id="KW-0862">Zinc</keyword>
<dbReference type="EMBL" id="FNOK01000017">
    <property type="protein sequence ID" value="SDX92559.1"/>
    <property type="molecule type" value="Genomic_DNA"/>
</dbReference>
<evidence type="ECO:0000256" key="1">
    <source>
        <dbReference type="SAM" id="MobiDB-lite"/>
    </source>
</evidence>
<reference evidence="3" key="1">
    <citation type="submission" date="2016-10" db="EMBL/GenBank/DDBJ databases">
        <authorList>
            <person name="Varghese N."/>
            <person name="Submissions S."/>
        </authorList>
    </citation>
    <scope>NUCLEOTIDE SEQUENCE [LARGE SCALE GENOMIC DNA]</scope>
    <source>
        <strain evidence="3">CGMCC 4.3530</strain>
    </source>
</reference>
<accession>A0A1H3FR02</accession>
<dbReference type="AlphaFoldDB" id="A0A1H3FR02"/>